<accession>A0A086AHH5</accession>
<proteinExistence type="predicted"/>
<organism evidence="1 2">
    <name type="scientific">Chryseobacterium piperi</name>
    <dbReference type="NCBI Taxonomy" id="558152"/>
    <lineage>
        <taxon>Bacteria</taxon>
        <taxon>Pseudomonadati</taxon>
        <taxon>Bacteroidota</taxon>
        <taxon>Flavobacteriia</taxon>
        <taxon>Flavobacteriales</taxon>
        <taxon>Weeksellaceae</taxon>
        <taxon>Chryseobacterium group</taxon>
        <taxon>Chryseobacterium</taxon>
    </lineage>
</organism>
<dbReference type="Proteomes" id="UP000028709">
    <property type="component" value="Unassembled WGS sequence"/>
</dbReference>
<reference evidence="1 2" key="1">
    <citation type="submission" date="2014-07" db="EMBL/GenBank/DDBJ databases">
        <title>Genome of Chryseobacterium piperi CTM.</title>
        <authorList>
            <person name="Pipes S.E."/>
            <person name="Stropko S.J."/>
            <person name="Newman J.D."/>
        </authorList>
    </citation>
    <scope>NUCLEOTIDE SEQUENCE [LARGE SCALE GENOMIC DNA]</scope>
    <source>
        <strain evidence="1 2">CTM</strain>
    </source>
</reference>
<name>A0A086AHH5_9FLAO</name>
<dbReference type="eggNOG" id="ENOG502ZX1K">
    <property type="taxonomic scope" value="Bacteria"/>
</dbReference>
<dbReference type="EMBL" id="JPRJ01000052">
    <property type="protein sequence ID" value="KFF16139.1"/>
    <property type="molecule type" value="Genomic_DNA"/>
</dbReference>
<comment type="caution">
    <text evidence="1">The sequence shown here is derived from an EMBL/GenBank/DDBJ whole genome shotgun (WGS) entry which is preliminary data.</text>
</comment>
<gene>
    <name evidence="1" type="ORF">IQ37_18030</name>
</gene>
<protein>
    <submittedName>
        <fullName evidence="1">Uncharacterized protein</fullName>
    </submittedName>
</protein>
<evidence type="ECO:0000313" key="1">
    <source>
        <dbReference type="EMBL" id="KFF16139.1"/>
    </source>
</evidence>
<dbReference type="AlphaFoldDB" id="A0A086AHH5"/>
<keyword evidence="2" id="KW-1185">Reference proteome</keyword>
<evidence type="ECO:0000313" key="2">
    <source>
        <dbReference type="Proteomes" id="UP000028709"/>
    </source>
</evidence>
<sequence length="169" mass="20263">MSAVKTTLDSFYSYYKEYDKNTAINNTISHLYEMKPLRVFNSYTGFETGYGFFGTNVSSDFVIMYDLCDKDGRIFDTQKFKLNTKEASIRFTSLNRLFLDKLTNEKNKMFDQYVDIVLKEISKYIYNKYDGKYNIHLKVYLYHYPTLKEYLRGKNKTELYLTNEMKYVK</sequence>